<comment type="caution">
    <text evidence="2">The sequence shown here is derived from an EMBL/GenBank/DDBJ whole genome shotgun (WGS) entry which is preliminary data.</text>
</comment>
<keyword evidence="1" id="KW-0472">Membrane</keyword>
<gene>
    <name evidence="2" type="ORF">IPJ38_05830</name>
</gene>
<feature type="transmembrane region" description="Helical" evidence="1">
    <location>
        <begin position="41"/>
        <end position="60"/>
    </location>
</feature>
<evidence type="ECO:0000313" key="3">
    <source>
        <dbReference type="Proteomes" id="UP000739411"/>
    </source>
</evidence>
<reference evidence="2 3" key="1">
    <citation type="submission" date="2020-10" db="EMBL/GenBank/DDBJ databases">
        <title>Connecting structure to function with the recovery of over 1000 high-quality activated sludge metagenome-assembled genomes encoding full-length rRNA genes using long-read sequencing.</title>
        <authorList>
            <person name="Singleton C.M."/>
            <person name="Petriglieri F."/>
            <person name="Kristensen J.M."/>
            <person name="Kirkegaard R.H."/>
            <person name="Michaelsen T.Y."/>
            <person name="Andersen M.H."/>
            <person name="Karst S.M."/>
            <person name="Dueholm M.S."/>
            <person name="Nielsen P.H."/>
            <person name="Albertsen M."/>
        </authorList>
    </citation>
    <scope>NUCLEOTIDE SEQUENCE [LARGE SCALE GENOMIC DNA]</scope>
    <source>
        <strain evidence="2">EsbW_18-Q3-R4-48_BATAC.463</strain>
    </source>
</reference>
<sequence>MLLIPLLYVYYSFSAAAKLLIKSKSLFFDFAGLDDSGFSCGLGALSTGLLTGVSLGFVVFPDGLS</sequence>
<dbReference type="AlphaFoldDB" id="A0A935JVW0"/>
<dbReference type="Proteomes" id="UP000739411">
    <property type="component" value="Unassembled WGS sequence"/>
</dbReference>
<evidence type="ECO:0000313" key="2">
    <source>
        <dbReference type="EMBL" id="MBK7414697.1"/>
    </source>
</evidence>
<name>A0A935JVW0_9RHOO</name>
<keyword evidence="1" id="KW-0812">Transmembrane</keyword>
<keyword evidence="1" id="KW-1133">Transmembrane helix</keyword>
<dbReference type="EMBL" id="JADJMS010000012">
    <property type="protein sequence ID" value="MBK7414697.1"/>
    <property type="molecule type" value="Genomic_DNA"/>
</dbReference>
<proteinExistence type="predicted"/>
<protein>
    <submittedName>
        <fullName evidence="2">Uncharacterized protein</fullName>
    </submittedName>
</protein>
<organism evidence="2 3">
    <name type="scientific">Candidatus Dechloromonas phosphorivorans</name>
    <dbReference type="NCBI Taxonomy" id="2899244"/>
    <lineage>
        <taxon>Bacteria</taxon>
        <taxon>Pseudomonadati</taxon>
        <taxon>Pseudomonadota</taxon>
        <taxon>Betaproteobacteria</taxon>
        <taxon>Rhodocyclales</taxon>
        <taxon>Azonexaceae</taxon>
        <taxon>Dechloromonas</taxon>
    </lineage>
</organism>
<evidence type="ECO:0000256" key="1">
    <source>
        <dbReference type="SAM" id="Phobius"/>
    </source>
</evidence>
<accession>A0A935JVW0</accession>